<evidence type="ECO:0000256" key="10">
    <source>
        <dbReference type="ARBA" id="ARBA00022857"/>
    </source>
</evidence>
<dbReference type="HAMAP" id="MF_00037">
    <property type="entry name" value="MurB"/>
    <property type="match status" value="1"/>
</dbReference>
<evidence type="ECO:0000256" key="16">
    <source>
        <dbReference type="ARBA" id="ARBA00048914"/>
    </source>
</evidence>
<dbReference type="PANTHER" id="PTHR21071:SF4">
    <property type="entry name" value="UDP-N-ACETYLENOLPYRUVOYLGLUCOSAMINE REDUCTASE"/>
    <property type="match status" value="1"/>
</dbReference>
<dbReference type="Proteomes" id="UP000432568">
    <property type="component" value="Unassembled WGS sequence"/>
</dbReference>
<evidence type="ECO:0000256" key="13">
    <source>
        <dbReference type="ARBA" id="ARBA00023002"/>
    </source>
</evidence>
<comment type="cofactor">
    <cofactor evidence="1 17">
        <name>FAD</name>
        <dbReference type="ChEBI" id="CHEBI:57692"/>
    </cofactor>
</comment>
<evidence type="ECO:0000256" key="11">
    <source>
        <dbReference type="ARBA" id="ARBA00022960"/>
    </source>
</evidence>
<dbReference type="SUPFAM" id="SSF56194">
    <property type="entry name" value="Uridine diphospho-N-Acetylenolpyruvylglucosamine reductase, MurB, C-terminal domain"/>
    <property type="match status" value="1"/>
</dbReference>
<keyword evidence="14 17" id="KW-0131">Cell cycle</keyword>
<comment type="similarity">
    <text evidence="5 17">Belongs to the MurB family.</text>
</comment>
<dbReference type="InterPro" id="IPR016166">
    <property type="entry name" value="FAD-bd_PCMH"/>
</dbReference>
<evidence type="ECO:0000256" key="18">
    <source>
        <dbReference type="SAM" id="MobiDB-lite"/>
    </source>
</evidence>
<feature type="active site" description="Proton donor" evidence="17">
    <location>
        <position position="248"/>
    </location>
</feature>
<evidence type="ECO:0000256" key="17">
    <source>
        <dbReference type="HAMAP-Rule" id="MF_00037"/>
    </source>
</evidence>
<dbReference type="GO" id="GO:0051301">
    <property type="term" value="P:cell division"/>
    <property type="evidence" value="ECO:0007669"/>
    <property type="project" value="UniProtKB-KW"/>
</dbReference>
<evidence type="ECO:0000256" key="5">
    <source>
        <dbReference type="ARBA" id="ARBA00010485"/>
    </source>
</evidence>
<keyword evidence="7 17" id="KW-0132">Cell division</keyword>
<dbReference type="InterPro" id="IPR006094">
    <property type="entry name" value="Oxid_FAD_bind_N"/>
</dbReference>
<reference evidence="20 21" key="1">
    <citation type="submission" date="2019-07" db="EMBL/GenBank/DDBJ databases">
        <title>Draft genome of C. aurimucosum strain 332.</title>
        <authorList>
            <person name="Pacheco L.G.C."/>
            <person name="Aguiar E.R.G.R."/>
            <person name="Barberis C.M."/>
            <person name="Almuzara M.N."/>
            <person name="Traglia G.M."/>
            <person name="Santos C.S."/>
            <person name="Vay C.A."/>
            <person name="Rocha D.J.P.G."/>
        </authorList>
    </citation>
    <scope>NUCLEOTIDE SEQUENCE [LARGE SCALE GENOMIC DNA]</scope>
    <source>
        <strain evidence="20 21">332</strain>
    </source>
</reference>
<keyword evidence="12 17" id="KW-0573">Peptidoglycan synthesis</keyword>
<keyword evidence="10 17" id="KW-0521">NADP</keyword>
<evidence type="ECO:0000259" key="19">
    <source>
        <dbReference type="PROSITE" id="PS51387"/>
    </source>
</evidence>
<feature type="active site" evidence="17">
    <location>
        <position position="175"/>
    </location>
</feature>
<dbReference type="PROSITE" id="PS51387">
    <property type="entry name" value="FAD_PCMH"/>
    <property type="match status" value="1"/>
</dbReference>
<dbReference type="GO" id="GO:0005829">
    <property type="term" value="C:cytosol"/>
    <property type="evidence" value="ECO:0007669"/>
    <property type="project" value="TreeGrafter"/>
</dbReference>
<comment type="function">
    <text evidence="2 17">Cell wall formation.</text>
</comment>
<evidence type="ECO:0000256" key="8">
    <source>
        <dbReference type="ARBA" id="ARBA00022630"/>
    </source>
</evidence>
<evidence type="ECO:0000256" key="15">
    <source>
        <dbReference type="ARBA" id="ARBA00023316"/>
    </source>
</evidence>
<dbReference type="SUPFAM" id="SSF56176">
    <property type="entry name" value="FAD-binding/transporter-associated domain-like"/>
    <property type="match status" value="1"/>
</dbReference>
<feature type="active site" evidence="17">
    <location>
        <position position="365"/>
    </location>
</feature>
<sequence length="373" mass="39388">MLDKFLTLADIDGVTLDSETTFADLTTLRIGGAPLVTVRCASAEAAIAALAALDDASQDYLVVGGGSNLVVAEGQLDVVVVVLDFEDIDVTVANGLVRADAGAVWDDVVALSVDCGLGGIECLSGIPGNAGAVPVQNVGAYGAETSDVLTQVYLYERATRTATWVPAADLELAYRYSNLKFTGRGVVLAIELQLTTDGLSTPLRFGQLTQNPGERRPVAEVREEVLKLRRGKGMVLDPEDHDTWSAGSFFTNPIVEPKVADSIQEAVRAARGDEDADRMPRHAVPASGTASREGKEKLSAAWLIERAGFAKGYPGEESGARATLSTKHTLALTNRGEATADDIVALAREIRAGVQKAFGVTLEPEPIWLGVEI</sequence>
<keyword evidence="6 17" id="KW-0963">Cytoplasm</keyword>
<proteinExistence type="inferred from homology"/>
<comment type="subcellular location">
    <subcellularLocation>
        <location evidence="3 17">Cytoplasm</location>
    </subcellularLocation>
</comment>
<dbReference type="UniPathway" id="UPA00219"/>
<evidence type="ECO:0000256" key="4">
    <source>
        <dbReference type="ARBA" id="ARBA00004752"/>
    </source>
</evidence>
<evidence type="ECO:0000256" key="12">
    <source>
        <dbReference type="ARBA" id="ARBA00022984"/>
    </source>
</evidence>
<protein>
    <recommendedName>
        <fullName evidence="17">UDP-N-acetylenolpyruvoylglucosamine reductase</fullName>
        <ecNumber evidence="17">1.3.1.98</ecNumber>
    </recommendedName>
    <alternativeName>
        <fullName evidence="17">UDP-N-acetylmuramate dehydrogenase</fullName>
    </alternativeName>
</protein>
<keyword evidence="15 17" id="KW-0961">Cell wall biogenesis/degradation</keyword>
<dbReference type="NCBIfam" id="TIGR00179">
    <property type="entry name" value="murB"/>
    <property type="match status" value="1"/>
</dbReference>
<name>A0A6I3KEB3_9CORY</name>
<comment type="pathway">
    <text evidence="4 17">Cell wall biogenesis; peptidoglycan biosynthesis.</text>
</comment>
<dbReference type="AlphaFoldDB" id="A0A6I3KEB3"/>
<dbReference type="GO" id="GO:0071555">
    <property type="term" value="P:cell wall organization"/>
    <property type="evidence" value="ECO:0007669"/>
    <property type="project" value="UniProtKB-KW"/>
</dbReference>
<dbReference type="GO" id="GO:0008762">
    <property type="term" value="F:UDP-N-acetylmuramate dehydrogenase activity"/>
    <property type="evidence" value="ECO:0007669"/>
    <property type="project" value="UniProtKB-UniRule"/>
</dbReference>
<evidence type="ECO:0000256" key="14">
    <source>
        <dbReference type="ARBA" id="ARBA00023306"/>
    </source>
</evidence>
<dbReference type="Pfam" id="PF01565">
    <property type="entry name" value="FAD_binding_4"/>
    <property type="match status" value="1"/>
</dbReference>
<dbReference type="InterPro" id="IPR011601">
    <property type="entry name" value="MurB_C"/>
</dbReference>
<evidence type="ECO:0000256" key="9">
    <source>
        <dbReference type="ARBA" id="ARBA00022827"/>
    </source>
</evidence>
<comment type="caution">
    <text evidence="20">The sequence shown here is derived from an EMBL/GenBank/DDBJ whole genome shotgun (WGS) entry which is preliminary data.</text>
</comment>
<keyword evidence="11 17" id="KW-0133">Cell shape</keyword>
<dbReference type="EMBL" id="VIOG01000013">
    <property type="protein sequence ID" value="MTD92360.1"/>
    <property type="molecule type" value="Genomic_DNA"/>
</dbReference>
<keyword evidence="13 17" id="KW-0560">Oxidoreductase</keyword>
<evidence type="ECO:0000313" key="20">
    <source>
        <dbReference type="EMBL" id="MTD92360.1"/>
    </source>
</evidence>
<dbReference type="GO" id="GO:0009252">
    <property type="term" value="P:peptidoglycan biosynthetic process"/>
    <property type="evidence" value="ECO:0007669"/>
    <property type="project" value="UniProtKB-UniRule"/>
</dbReference>
<evidence type="ECO:0000256" key="2">
    <source>
        <dbReference type="ARBA" id="ARBA00003921"/>
    </source>
</evidence>
<dbReference type="Gene3D" id="3.30.43.10">
    <property type="entry name" value="Uridine Diphospho-n-acetylenolpyruvylglucosamine Reductase, domain 2"/>
    <property type="match status" value="1"/>
</dbReference>
<evidence type="ECO:0000313" key="21">
    <source>
        <dbReference type="Proteomes" id="UP000432568"/>
    </source>
</evidence>
<dbReference type="Gene3D" id="3.90.78.10">
    <property type="entry name" value="UDP-N-acetylenolpyruvoylglucosamine reductase, C-terminal domain"/>
    <property type="match status" value="1"/>
</dbReference>
<comment type="catalytic activity">
    <reaction evidence="16 17">
        <text>UDP-N-acetyl-alpha-D-muramate + NADP(+) = UDP-N-acetyl-3-O-(1-carboxyvinyl)-alpha-D-glucosamine + NADPH + H(+)</text>
        <dbReference type="Rhea" id="RHEA:12248"/>
        <dbReference type="ChEBI" id="CHEBI:15378"/>
        <dbReference type="ChEBI" id="CHEBI:57783"/>
        <dbReference type="ChEBI" id="CHEBI:58349"/>
        <dbReference type="ChEBI" id="CHEBI:68483"/>
        <dbReference type="ChEBI" id="CHEBI:70757"/>
        <dbReference type="EC" id="1.3.1.98"/>
    </reaction>
</comment>
<evidence type="ECO:0000256" key="6">
    <source>
        <dbReference type="ARBA" id="ARBA00022490"/>
    </source>
</evidence>
<evidence type="ECO:0000256" key="7">
    <source>
        <dbReference type="ARBA" id="ARBA00022618"/>
    </source>
</evidence>
<dbReference type="GO" id="GO:0071949">
    <property type="term" value="F:FAD binding"/>
    <property type="evidence" value="ECO:0007669"/>
    <property type="project" value="InterPro"/>
</dbReference>
<accession>A0A6I3KEB3</accession>
<feature type="compositionally biased region" description="Basic and acidic residues" evidence="18">
    <location>
        <begin position="270"/>
        <end position="280"/>
    </location>
</feature>
<dbReference type="NCBIfam" id="NF010478">
    <property type="entry name" value="PRK13903.1"/>
    <property type="match status" value="1"/>
</dbReference>
<dbReference type="InterPro" id="IPR016167">
    <property type="entry name" value="FAD-bd_PCMH_sub1"/>
</dbReference>
<dbReference type="EC" id="1.3.1.98" evidence="17"/>
<keyword evidence="8 17" id="KW-0285">Flavoprotein</keyword>
<dbReference type="InterPro" id="IPR003170">
    <property type="entry name" value="MurB"/>
</dbReference>
<dbReference type="Pfam" id="PF02873">
    <property type="entry name" value="MurB_C"/>
    <property type="match status" value="1"/>
</dbReference>
<feature type="region of interest" description="Disordered" evidence="18">
    <location>
        <begin position="270"/>
        <end position="292"/>
    </location>
</feature>
<dbReference type="GO" id="GO:0008360">
    <property type="term" value="P:regulation of cell shape"/>
    <property type="evidence" value="ECO:0007669"/>
    <property type="project" value="UniProtKB-KW"/>
</dbReference>
<organism evidence="20 21">
    <name type="scientific">Corynebacterium aurimucosum</name>
    <dbReference type="NCBI Taxonomy" id="169292"/>
    <lineage>
        <taxon>Bacteria</taxon>
        <taxon>Bacillati</taxon>
        <taxon>Actinomycetota</taxon>
        <taxon>Actinomycetes</taxon>
        <taxon>Mycobacteriales</taxon>
        <taxon>Corynebacteriaceae</taxon>
        <taxon>Corynebacterium</taxon>
    </lineage>
</organism>
<keyword evidence="9 17" id="KW-0274">FAD</keyword>
<dbReference type="InterPro" id="IPR036635">
    <property type="entry name" value="MurB_C_sf"/>
</dbReference>
<dbReference type="InterPro" id="IPR036318">
    <property type="entry name" value="FAD-bd_PCMH-like_sf"/>
</dbReference>
<feature type="domain" description="FAD-binding PCMH-type" evidence="19">
    <location>
        <begin position="30"/>
        <end position="197"/>
    </location>
</feature>
<evidence type="ECO:0000256" key="1">
    <source>
        <dbReference type="ARBA" id="ARBA00001974"/>
    </source>
</evidence>
<gene>
    <name evidence="17" type="primary">murB</name>
    <name evidence="20" type="ORF">FME68_10990</name>
</gene>
<dbReference type="InterPro" id="IPR016169">
    <property type="entry name" value="FAD-bd_PCMH_sub2"/>
</dbReference>
<evidence type="ECO:0000256" key="3">
    <source>
        <dbReference type="ARBA" id="ARBA00004496"/>
    </source>
</evidence>
<dbReference type="Gene3D" id="3.30.465.10">
    <property type="match status" value="1"/>
</dbReference>
<dbReference type="PANTHER" id="PTHR21071">
    <property type="entry name" value="UDP-N-ACETYLENOLPYRUVOYLGLUCOSAMINE REDUCTASE"/>
    <property type="match status" value="1"/>
</dbReference>